<proteinExistence type="predicted"/>
<feature type="compositionally biased region" description="Basic and acidic residues" evidence="1">
    <location>
        <begin position="161"/>
        <end position="171"/>
    </location>
</feature>
<organism evidence="2 3">
    <name type="scientific">Elsinoe ampelina</name>
    <dbReference type="NCBI Taxonomy" id="302913"/>
    <lineage>
        <taxon>Eukaryota</taxon>
        <taxon>Fungi</taxon>
        <taxon>Dikarya</taxon>
        <taxon>Ascomycota</taxon>
        <taxon>Pezizomycotina</taxon>
        <taxon>Dothideomycetes</taxon>
        <taxon>Dothideomycetidae</taxon>
        <taxon>Myriangiales</taxon>
        <taxon>Elsinoaceae</taxon>
        <taxon>Elsinoe</taxon>
    </lineage>
</organism>
<evidence type="ECO:0000313" key="3">
    <source>
        <dbReference type="Proteomes" id="UP000799538"/>
    </source>
</evidence>
<accession>A0A6A6G8E9</accession>
<protein>
    <recommendedName>
        <fullName evidence="4">Apple domain-containing protein</fullName>
    </recommendedName>
</protein>
<evidence type="ECO:0008006" key="4">
    <source>
        <dbReference type="Google" id="ProtNLM"/>
    </source>
</evidence>
<dbReference type="OrthoDB" id="5086500at2759"/>
<evidence type="ECO:0000256" key="1">
    <source>
        <dbReference type="SAM" id="MobiDB-lite"/>
    </source>
</evidence>
<dbReference type="Proteomes" id="UP000799538">
    <property type="component" value="Unassembled WGS sequence"/>
</dbReference>
<keyword evidence="3" id="KW-1185">Reference proteome</keyword>
<sequence length="186" mass="20229">MPDYNNTFGSNNANGTLTTTDGGKIRKGPRITIGNWDSGPSCPWFDKQNVTTRAGSTFGIECGVRHRGGNFKVVQPGNFMSCIEMCEKATGCVHVDMVEVNLMISNARMPVRSPTSLGAGLVISVRIAGSENSSMHLDCLLLLQRTILMIRCDGDNHVVDGESREERKRETAVPSIIDATNNQGKR</sequence>
<dbReference type="EMBL" id="ML992509">
    <property type="protein sequence ID" value="KAF2221982.1"/>
    <property type="molecule type" value="Genomic_DNA"/>
</dbReference>
<feature type="compositionally biased region" description="Polar residues" evidence="1">
    <location>
        <begin position="1"/>
        <end position="21"/>
    </location>
</feature>
<feature type="region of interest" description="Disordered" evidence="1">
    <location>
        <begin position="161"/>
        <end position="186"/>
    </location>
</feature>
<feature type="region of interest" description="Disordered" evidence="1">
    <location>
        <begin position="1"/>
        <end position="27"/>
    </location>
</feature>
<reference evidence="3" key="1">
    <citation type="journal article" date="2020" name="Stud. Mycol.">
        <title>101 Dothideomycetes genomes: A test case for predicting lifestyles and emergence of pathogens.</title>
        <authorList>
            <person name="Haridas S."/>
            <person name="Albert R."/>
            <person name="Binder M."/>
            <person name="Bloem J."/>
            <person name="LaButti K."/>
            <person name="Salamov A."/>
            <person name="Andreopoulos B."/>
            <person name="Baker S."/>
            <person name="Barry K."/>
            <person name="Bills G."/>
            <person name="Bluhm B."/>
            <person name="Cannon C."/>
            <person name="Castanera R."/>
            <person name="Culley D."/>
            <person name="Daum C."/>
            <person name="Ezra D."/>
            <person name="Gonzalez J."/>
            <person name="Henrissat B."/>
            <person name="Kuo A."/>
            <person name="Liang C."/>
            <person name="Lipzen A."/>
            <person name="Lutzoni F."/>
            <person name="Magnuson J."/>
            <person name="Mondo S."/>
            <person name="Nolan M."/>
            <person name="Ohm R."/>
            <person name="Pangilinan J."/>
            <person name="Park H.-J."/>
            <person name="Ramirez L."/>
            <person name="Alfaro M."/>
            <person name="Sun H."/>
            <person name="Tritt A."/>
            <person name="Yoshinaga Y."/>
            <person name="Zwiers L.-H."/>
            <person name="Turgeon B."/>
            <person name="Goodwin S."/>
            <person name="Spatafora J."/>
            <person name="Crous P."/>
            <person name="Grigoriev I."/>
        </authorList>
    </citation>
    <scope>NUCLEOTIDE SEQUENCE [LARGE SCALE GENOMIC DNA]</scope>
    <source>
        <strain evidence="3">CECT 20119</strain>
    </source>
</reference>
<gene>
    <name evidence="2" type="ORF">BDZ85DRAFT_250866</name>
</gene>
<name>A0A6A6G8E9_9PEZI</name>
<dbReference type="AlphaFoldDB" id="A0A6A6G8E9"/>
<evidence type="ECO:0000313" key="2">
    <source>
        <dbReference type="EMBL" id="KAF2221982.1"/>
    </source>
</evidence>